<evidence type="ECO:0000313" key="3">
    <source>
        <dbReference type="Proteomes" id="UP001550210"/>
    </source>
</evidence>
<evidence type="ECO:0000256" key="1">
    <source>
        <dbReference type="SAM" id="MobiDB-lite"/>
    </source>
</evidence>
<reference evidence="2 3" key="1">
    <citation type="submission" date="2024-06" db="EMBL/GenBank/DDBJ databases">
        <title>The Natural Products Discovery Center: Release of the First 8490 Sequenced Strains for Exploring Actinobacteria Biosynthetic Diversity.</title>
        <authorList>
            <person name="Kalkreuter E."/>
            <person name="Kautsar S.A."/>
            <person name="Yang D."/>
            <person name="Bader C.D."/>
            <person name="Teijaro C.N."/>
            <person name="Fluegel L."/>
            <person name="Davis C.M."/>
            <person name="Simpson J.R."/>
            <person name="Lauterbach L."/>
            <person name="Steele A.D."/>
            <person name="Gui C."/>
            <person name="Meng S."/>
            <person name="Li G."/>
            <person name="Viehrig K."/>
            <person name="Ye F."/>
            <person name="Su P."/>
            <person name="Kiefer A.F."/>
            <person name="Nichols A."/>
            <person name="Cepeda A.J."/>
            <person name="Yan W."/>
            <person name="Fan B."/>
            <person name="Jiang Y."/>
            <person name="Adhikari A."/>
            <person name="Zheng C.-J."/>
            <person name="Schuster L."/>
            <person name="Cowan T.M."/>
            <person name="Smanski M.J."/>
            <person name="Chevrette M.G."/>
            <person name="De Carvalho L.P.S."/>
            <person name="Shen B."/>
        </authorList>
    </citation>
    <scope>NUCLEOTIDE SEQUENCE [LARGE SCALE GENOMIC DNA]</scope>
    <source>
        <strain evidence="2 3">NPDC006434</strain>
    </source>
</reference>
<keyword evidence="3" id="KW-1185">Reference proteome</keyword>
<name>A0ABV2URS0_9ACTN</name>
<sequence length="164" mass="19096">MPRNRPGALRAAQRARHRPRRWDTPSPDRIHGLSARTGIAVHRFEALSSDYYVFPGVTDRALRRYRAFLTPPGRRPRYPFLEDCSCRGCSLLDVRHARDVLATVLRHLPRRPRAELSRLVAALDAVYLARTLPDPFVAVRRQWRSHVWWYRRLEGCRYAATGTV</sequence>
<organism evidence="2 3">
    <name type="scientific">Streptomyces ossamyceticus</name>
    <dbReference type="NCBI Taxonomy" id="249581"/>
    <lineage>
        <taxon>Bacteria</taxon>
        <taxon>Bacillati</taxon>
        <taxon>Actinomycetota</taxon>
        <taxon>Actinomycetes</taxon>
        <taxon>Kitasatosporales</taxon>
        <taxon>Streptomycetaceae</taxon>
        <taxon>Streptomyces</taxon>
    </lineage>
</organism>
<dbReference type="Proteomes" id="UP001550210">
    <property type="component" value="Unassembled WGS sequence"/>
</dbReference>
<comment type="caution">
    <text evidence="2">The sequence shown here is derived from an EMBL/GenBank/DDBJ whole genome shotgun (WGS) entry which is preliminary data.</text>
</comment>
<proteinExistence type="predicted"/>
<dbReference type="EMBL" id="JBEXPZ010000007">
    <property type="protein sequence ID" value="MET9844246.1"/>
    <property type="molecule type" value="Genomic_DNA"/>
</dbReference>
<accession>A0ABV2URS0</accession>
<feature type="region of interest" description="Disordered" evidence="1">
    <location>
        <begin position="1"/>
        <end position="29"/>
    </location>
</feature>
<gene>
    <name evidence="2" type="ORF">ABZZ21_06610</name>
</gene>
<protein>
    <submittedName>
        <fullName evidence="2">Uncharacterized protein</fullName>
    </submittedName>
</protein>
<evidence type="ECO:0000313" key="2">
    <source>
        <dbReference type="EMBL" id="MET9844246.1"/>
    </source>
</evidence>
<dbReference type="RefSeq" id="WP_355393480.1">
    <property type="nucleotide sequence ID" value="NZ_JBEGHN010000059.1"/>
</dbReference>